<name>A0ABT6QXW4_9BACL</name>
<dbReference type="InterPro" id="IPR011990">
    <property type="entry name" value="TPR-like_helical_dom_sf"/>
</dbReference>
<organism evidence="2 3">
    <name type="scientific">Exiguobacterium antarcticum</name>
    <dbReference type="NCBI Taxonomy" id="132920"/>
    <lineage>
        <taxon>Bacteria</taxon>
        <taxon>Bacillati</taxon>
        <taxon>Bacillota</taxon>
        <taxon>Bacilli</taxon>
        <taxon>Bacillales</taxon>
        <taxon>Bacillales Family XII. Incertae Sedis</taxon>
        <taxon>Exiguobacterium</taxon>
    </lineage>
</organism>
<protein>
    <submittedName>
        <fullName evidence="2">TIR domain-containing protein</fullName>
    </submittedName>
</protein>
<accession>A0ABT6QXW4</accession>
<dbReference type="SUPFAM" id="SSF52200">
    <property type="entry name" value="Toll/Interleukin receptor TIR domain"/>
    <property type="match status" value="1"/>
</dbReference>
<dbReference type="InterPro" id="IPR000157">
    <property type="entry name" value="TIR_dom"/>
</dbReference>
<dbReference type="Pfam" id="PF13676">
    <property type="entry name" value="TIR_2"/>
    <property type="match status" value="1"/>
</dbReference>
<dbReference type="SUPFAM" id="SSF48452">
    <property type="entry name" value="TPR-like"/>
    <property type="match status" value="1"/>
</dbReference>
<dbReference type="Pfam" id="PF13181">
    <property type="entry name" value="TPR_8"/>
    <property type="match status" value="1"/>
</dbReference>
<dbReference type="SMART" id="SM00028">
    <property type="entry name" value="TPR"/>
    <property type="match status" value="4"/>
</dbReference>
<dbReference type="InterPro" id="IPR027417">
    <property type="entry name" value="P-loop_NTPase"/>
</dbReference>
<dbReference type="Proteomes" id="UP001243286">
    <property type="component" value="Unassembled WGS sequence"/>
</dbReference>
<sequence length="836" mass="98003">MKAFLSHNSADKDFVEKVAKKLKREETIFDKSTFEEGEDFRDSILKHLNDTTLFVLFASKESLKAPWVKYELDNAELLLIKGEIKKILIFLIGNDVSHSDLPEWCQKILVERVTNANITARLIKEKLITVNDNYSEVFVGRGAENDKFSEHLFKTNAKFQVLVFYGLNGVGRRTFAKNILQNLYNLKLGPIFEVDSTENLVNLYIKIKDDIEEITTQNNFEKYVNSFKDLEVEDQVEEIIRLLKNYSTYKISPCILDQGGLLNHNGHYKKEFELLMKKVNSTPELFLTILQTRNPNYFDRDQFFFVTYLNPLTDAGMNSLLSTYLRNLQVQYTRESIIEFTGYLDGYPPAAQFVRSTIQSYGIDIALADKSLLMDFKAKTFTTYLKNMVGDNETKIMILKMCEAFPPLSIDVLKTLVQKNEKQEDIIKSIQELIDQSIITVDHQNNRYTLSAPLKESVRRIWKSLNKKDYKDAAMILKKIYWKKDEIPSISILETLIFCLLRAEEISDLKEFSSVILPSTILKVAKSSYRDKEWQKTIELSKKALELNYELDEARVLIFKSQVRENEKSDEILNELRKRNYTDYYALKGFRDLKRKKYTQAIESYKKAITKGIKSVVVYREIAECYYWLKDFNSAMKYIDIITKRQKRPNSFVYDLAAKIAIENKDFEKAQEYISILETVDRVENVYHRKASLLSKQGNFNEAIEYAEKACLRQPPLPEMFLNKVYILTKLNNYEEASSVLDYISKHFKSQQNQKFYNELKCRVSLELDGWEEAEVYYKKINGDSEYTKELNYKILKKKLEDDAFDFIEKQSIRKEIEVLDKEGISEDFEQEYSKR</sequence>
<evidence type="ECO:0000313" key="3">
    <source>
        <dbReference type="Proteomes" id="UP001243286"/>
    </source>
</evidence>
<keyword evidence="3" id="KW-1185">Reference proteome</keyword>
<dbReference type="PANTHER" id="PTHR12558">
    <property type="entry name" value="CELL DIVISION CYCLE 16,23,27"/>
    <property type="match status" value="1"/>
</dbReference>
<evidence type="ECO:0000259" key="1">
    <source>
        <dbReference type="PROSITE" id="PS50104"/>
    </source>
</evidence>
<dbReference type="Gene3D" id="1.25.40.10">
    <property type="entry name" value="Tetratricopeptide repeat domain"/>
    <property type="match status" value="1"/>
</dbReference>
<dbReference type="InterPro" id="IPR019734">
    <property type="entry name" value="TPR_rpt"/>
</dbReference>
<dbReference type="EMBL" id="JASBQV010000001">
    <property type="protein sequence ID" value="MDI3233529.1"/>
    <property type="molecule type" value="Genomic_DNA"/>
</dbReference>
<dbReference type="SUPFAM" id="SSF52540">
    <property type="entry name" value="P-loop containing nucleoside triphosphate hydrolases"/>
    <property type="match status" value="1"/>
</dbReference>
<comment type="caution">
    <text evidence="2">The sequence shown here is derived from an EMBL/GenBank/DDBJ whole genome shotgun (WGS) entry which is preliminary data.</text>
</comment>
<dbReference type="PANTHER" id="PTHR12558:SF13">
    <property type="entry name" value="CELL DIVISION CYCLE PROTEIN 27 HOMOLOG"/>
    <property type="match status" value="1"/>
</dbReference>
<gene>
    <name evidence="2" type="ORF">QK289_00810</name>
</gene>
<dbReference type="PROSITE" id="PS50104">
    <property type="entry name" value="TIR"/>
    <property type="match status" value="1"/>
</dbReference>
<evidence type="ECO:0000313" key="2">
    <source>
        <dbReference type="EMBL" id="MDI3233529.1"/>
    </source>
</evidence>
<dbReference type="Gene3D" id="3.40.50.10140">
    <property type="entry name" value="Toll/interleukin-1 receptor homology (TIR) domain"/>
    <property type="match status" value="1"/>
</dbReference>
<feature type="domain" description="TIR" evidence="1">
    <location>
        <begin position="1"/>
        <end position="126"/>
    </location>
</feature>
<dbReference type="RefSeq" id="WP_282353599.1">
    <property type="nucleotide sequence ID" value="NZ_JASBQV010000001.1"/>
</dbReference>
<reference evidence="2 3" key="1">
    <citation type="submission" date="2023-04" db="EMBL/GenBank/DDBJ databases">
        <title>Antarctic isolates genomes.</title>
        <authorList>
            <person name="Dimov S.G."/>
        </authorList>
    </citation>
    <scope>NUCLEOTIDE SEQUENCE [LARGE SCALE GENOMIC DNA]</scope>
    <source>
        <strain evidence="2 3">AL19</strain>
    </source>
</reference>
<dbReference type="InterPro" id="IPR035897">
    <property type="entry name" value="Toll_tir_struct_dom_sf"/>
</dbReference>
<proteinExistence type="predicted"/>